<evidence type="ECO:0000313" key="3">
    <source>
        <dbReference type="Proteomes" id="UP000823674"/>
    </source>
</evidence>
<dbReference type="Proteomes" id="UP000823674">
    <property type="component" value="Chromosome A09"/>
</dbReference>
<accession>A0ABQ7LD02</accession>
<evidence type="ECO:0000313" key="2">
    <source>
        <dbReference type="EMBL" id="KAG5384453.1"/>
    </source>
</evidence>
<feature type="compositionally biased region" description="Polar residues" evidence="1">
    <location>
        <begin position="542"/>
        <end position="558"/>
    </location>
</feature>
<organism evidence="2 3">
    <name type="scientific">Brassica rapa subsp. trilocularis</name>
    <dbReference type="NCBI Taxonomy" id="1813537"/>
    <lineage>
        <taxon>Eukaryota</taxon>
        <taxon>Viridiplantae</taxon>
        <taxon>Streptophyta</taxon>
        <taxon>Embryophyta</taxon>
        <taxon>Tracheophyta</taxon>
        <taxon>Spermatophyta</taxon>
        <taxon>Magnoliopsida</taxon>
        <taxon>eudicotyledons</taxon>
        <taxon>Gunneridae</taxon>
        <taxon>Pentapetalae</taxon>
        <taxon>rosids</taxon>
        <taxon>malvids</taxon>
        <taxon>Brassicales</taxon>
        <taxon>Brassicaceae</taxon>
        <taxon>Brassiceae</taxon>
        <taxon>Brassica</taxon>
    </lineage>
</organism>
<dbReference type="EMBL" id="JADBGQ010000008">
    <property type="protein sequence ID" value="KAG5384453.1"/>
    <property type="molecule type" value="Genomic_DNA"/>
</dbReference>
<evidence type="ECO:0000256" key="1">
    <source>
        <dbReference type="SAM" id="MobiDB-lite"/>
    </source>
</evidence>
<name>A0ABQ7LD02_BRACM</name>
<feature type="compositionally biased region" description="Polar residues" evidence="1">
    <location>
        <begin position="86"/>
        <end position="99"/>
    </location>
</feature>
<feature type="region of interest" description="Disordered" evidence="1">
    <location>
        <begin position="534"/>
        <end position="560"/>
    </location>
</feature>
<comment type="caution">
    <text evidence="2">The sequence shown here is derived from an EMBL/GenBank/DDBJ whole genome shotgun (WGS) entry which is preliminary data.</text>
</comment>
<gene>
    <name evidence="2" type="primary">A09g509110.1_BraROA</name>
    <name evidence="2" type="ORF">IGI04_035923</name>
</gene>
<proteinExistence type="predicted"/>
<keyword evidence="3" id="KW-1185">Reference proteome</keyword>
<reference evidence="2 3" key="1">
    <citation type="submission" date="2021-03" db="EMBL/GenBank/DDBJ databases">
        <authorList>
            <person name="King G.J."/>
            <person name="Bancroft I."/>
            <person name="Baten A."/>
            <person name="Bloomfield J."/>
            <person name="Borpatragohain P."/>
            <person name="He Z."/>
            <person name="Irish N."/>
            <person name="Irwin J."/>
            <person name="Liu K."/>
            <person name="Mauleon R.P."/>
            <person name="Moore J."/>
            <person name="Morris R."/>
            <person name="Ostergaard L."/>
            <person name="Wang B."/>
            <person name="Wells R."/>
        </authorList>
    </citation>
    <scope>NUCLEOTIDE SEQUENCE [LARGE SCALE GENOMIC DNA]</scope>
    <source>
        <strain evidence="2">R-o-18</strain>
        <tissue evidence="2">Leaf</tissue>
    </source>
</reference>
<sequence length="823" mass="92340">MIGQPMIPHSFNIHHPSQAITQTHTGQRQAYTNEIHIKPNPGSITLYDTLTQHSNLGPGDFVFLLSIGNILSPYHKGQKKELSTDRGPQSFGSPRDSPQSFGSLSHYTVIVQPPAEKLSLKITGTCTQQYQHAIIENMMHPNPSSNQARSCWLIGEDLAKTQGTPLLDWTGLTLAWTHPRLDHEDTNRSGRTDLDSDRTSSSFWTNLTGLDELNWTELPCHNRRESSIGRNWPSREMMAVEEGSGCKWMGYGVRLVAARVSLRIAPDACTATPRAPHGWLHVQDTCRTPPFLPDVRLHDWSSCKAPQHHTHVDQHASVACVATSRAWLIHLVLLHVKLHVQLPCTATPRASLDTQLPPASSKNFVIPKLGFSPNFGFSRRASIPSCLLPVLLNSHIPRKLRDEETSVFKKVELLNRRASKNVMLPKHPSDQSNTFLTMVQQLMNMIGQPMIPHSFNIHHPSQAITQTHTCQRQAYTNEIHIKPNPVPKPDLDLTSEPGSITLYDTLTQHSNLGPGDIVFLLSIGNILSPYHKGQKKELSTDRGPQSFGSPRDSPQSFGSLPHYTIVQPLAEKLSLKITGTCTQQYQHAIIENMMHRSPSPSQARSCWLIGEDLAKTQGTPLLDWTGLTLAWTHPRLDHEDTNRSGRTDLDSDRTSSSFWTNLTGLDELNWTELPCHNRRESSIGRNWPSRSGCEEMSWGRGVFIGDTSQSDSGWWQPVCRSAWLRTHARRHLVLHMAGCMSRTHAGRHHSSQMSGCMTGAHARRHSITHMSISMLRLRTSRAWLIHLVLLHVKLHVQLPCTATPRASLDTQLVRQLPPRSYPF</sequence>
<feature type="region of interest" description="Disordered" evidence="1">
    <location>
        <begin position="78"/>
        <end position="99"/>
    </location>
</feature>
<protein>
    <submittedName>
        <fullName evidence="2">Uncharacterized protein</fullName>
    </submittedName>
</protein>